<keyword evidence="2" id="KW-0012">Acyltransferase</keyword>
<gene>
    <name evidence="4" type="ORF">SAMN05421672_10146</name>
</gene>
<organism evidence="4 5">
    <name type="scientific">Pseudomonas flexibilis</name>
    <dbReference type="NCBI Taxonomy" id="706570"/>
    <lineage>
        <taxon>Bacteria</taxon>
        <taxon>Pseudomonadati</taxon>
        <taxon>Pseudomonadota</taxon>
        <taxon>Gammaproteobacteria</taxon>
        <taxon>Pseudomonadales</taxon>
        <taxon>Pseudomonadaceae</taxon>
        <taxon>Pseudomonas</taxon>
    </lineage>
</organism>
<dbReference type="PROSITE" id="PS51186">
    <property type="entry name" value="GNAT"/>
    <property type="match status" value="1"/>
</dbReference>
<reference evidence="4 5" key="1">
    <citation type="submission" date="2017-01" db="EMBL/GenBank/DDBJ databases">
        <authorList>
            <person name="Mah S.A."/>
            <person name="Swanson W.J."/>
            <person name="Moy G.W."/>
            <person name="Vacquier V.D."/>
        </authorList>
    </citation>
    <scope>NUCLEOTIDE SEQUENCE [LARGE SCALE GENOMIC DNA]</scope>
    <source>
        <strain evidence="4 5">ATCC 29606</strain>
    </source>
</reference>
<keyword evidence="1 4" id="KW-0808">Transferase</keyword>
<dbReference type="GO" id="GO:0016747">
    <property type="term" value="F:acyltransferase activity, transferring groups other than amino-acyl groups"/>
    <property type="evidence" value="ECO:0007669"/>
    <property type="project" value="InterPro"/>
</dbReference>
<evidence type="ECO:0000313" key="4">
    <source>
        <dbReference type="EMBL" id="SIP86478.1"/>
    </source>
</evidence>
<name>A0A1N6N343_9PSED</name>
<proteinExistence type="predicted"/>
<dbReference type="InterPro" id="IPR016181">
    <property type="entry name" value="Acyl_CoA_acyltransferase"/>
</dbReference>
<dbReference type="AlphaFoldDB" id="A0A1N6N343"/>
<dbReference type="SUPFAM" id="SSF55729">
    <property type="entry name" value="Acyl-CoA N-acyltransferases (Nat)"/>
    <property type="match status" value="1"/>
</dbReference>
<dbReference type="Pfam" id="PF00583">
    <property type="entry name" value="Acetyltransf_1"/>
    <property type="match status" value="1"/>
</dbReference>
<evidence type="ECO:0000256" key="1">
    <source>
        <dbReference type="ARBA" id="ARBA00022679"/>
    </source>
</evidence>
<dbReference type="InterPro" id="IPR050832">
    <property type="entry name" value="Bact_Acetyltransf"/>
</dbReference>
<dbReference type="Gene3D" id="3.40.630.30">
    <property type="match status" value="1"/>
</dbReference>
<protein>
    <submittedName>
        <fullName evidence="4">Predicted N-acetyltransferase YhbS</fullName>
    </submittedName>
</protein>
<dbReference type="PANTHER" id="PTHR43877">
    <property type="entry name" value="AMINOALKYLPHOSPHONATE N-ACETYLTRANSFERASE-RELATED-RELATED"/>
    <property type="match status" value="1"/>
</dbReference>
<sequence length="165" mass="18628">MFSIRLMHDQDIPAILDIQTEAYASDLLESEAIIRARRASAPRHAWVAEDDQGVCAYLFAYHSRVGKVTPLDGEFRTPAQPDCLYLHDLAVARRAAGRRIGPALVREALGQARQQQLRFSALVSVQDSHAFWNRMGYAEHQPDPEHAAHLHSYQVPATYMVRPLQ</sequence>
<evidence type="ECO:0000259" key="3">
    <source>
        <dbReference type="PROSITE" id="PS51186"/>
    </source>
</evidence>
<feature type="domain" description="N-acetyltransferase" evidence="3">
    <location>
        <begin position="2"/>
        <end position="165"/>
    </location>
</feature>
<evidence type="ECO:0000256" key="2">
    <source>
        <dbReference type="ARBA" id="ARBA00023315"/>
    </source>
</evidence>
<dbReference type="EMBL" id="FTMC01000001">
    <property type="protein sequence ID" value="SIP86478.1"/>
    <property type="molecule type" value="Genomic_DNA"/>
</dbReference>
<dbReference type="InterPro" id="IPR000182">
    <property type="entry name" value="GNAT_dom"/>
</dbReference>
<evidence type="ECO:0000313" key="5">
    <source>
        <dbReference type="Proteomes" id="UP000186079"/>
    </source>
</evidence>
<dbReference type="Proteomes" id="UP000186079">
    <property type="component" value="Unassembled WGS sequence"/>
</dbReference>
<accession>A0A1N6N343</accession>